<keyword evidence="7" id="KW-0813">Transport</keyword>
<proteinExistence type="inferred from homology"/>
<evidence type="ECO:0000256" key="3">
    <source>
        <dbReference type="ARBA" id="ARBA00022475"/>
    </source>
</evidence>
<dbReference type="SUPFAM" id="SSF82689">
    <property type="entry name" value="Mechanosensitive channel protein MscS (YggB), C-terminal domain"/>
    <property type="match status" value="1"/>
</dbReference>
<feature type="domain" description="Mechanosensitive ion channel MscS" evidence="8">
    <location>
        <begin position="129"/>
        <end position="194"/>
    </location>
</feature>
<dbReference type="InterPro" id="IPR049278">
    <property type="entry name" value="MS_channel_C"/>
</dbReference>
<keyword evidence="5 7" id="KW-1133">Transmembrane helix</keyword>
<dbReference type="Gene3D" id="1.10.287.1260">
    <property type="match status" value="1"/>
</dbReference>
<reference evidence="10 11" key="1">
    <citation type="journal article" date="2019" name="Int. J. Syst. Evol. Microbiol.">
        <title>The Global Catalogue of Microorganisms (GCM) 10K type strain sequencing project: providing services to taxonomists for standard genome sequencing and annotation.</title>
        <authorList>
            <consortium name="The Broad Institute Genomics Platform"/>
            <consortium name="The Broad Institute Genome Sequencing Center for Infectious Disease"/>
            <person name="Wu L."/>
            <person name="Ma J."/>
        </authorList>
    </citation>
    <scope>NUCLEOTIDE SEQUENCE [LARGE SCALE GENOMIC DNA]</scope>
    <source>
        <strain evidence="10 11">JCM 16211</strain>
    </source>
</reference>
<dbReference type="EMBL" id="BAAAFM010000001">
    <property type="protein sequence ID" value="GAA0198649.1"/>
    <property type="molecule type" value="Genomic_DNA"/>
</dbReference>
<dbReference type="InterPro" id="IPR010920">
    <property type="entry name" value="LSM_dom_sf"/>
</dbReference>
<dbReference type="PANTHER" id="PTHR30221">
    <property type="entry name" value="SMALL-CONDUCTANCE MECHANOSENSITIVE CHANNEL"/>
    <property type="match status" value="1"/>
</dbReference>
<dbReference type="Gene3D" id="2.30.30.60">
    <property type="match status" value="1"/>
</dbReference>
<evidence type="ECO:0000256" key="6">
    <source>
        <dbReference type="ARBA" id="ARBA00023136"/>
    </source>
</evidence>
<sequence>MSTNNVAETAKESATEAVEGIGISVEEISGWPELAMDYAMIYLPKLAVALVILIIGLILIKVLLGAMKKMFTIKNFDTTLQSFLLSFTGILLKIILGITVISTMGVQMTTFVALLGAAGLAIGMALSGTLQNFAGGVMLLIFRHYKVGDWVEMQGYSGTVKEIQIFNTILKTPDNKIIIIPNSPISSDSLVNYSAEPKRRVDFKLGIGYDDDIDQAKKVILDVIKADERVHKDPEPFIAVAELADSSVNFTLRVWVDSGDYWPVYWHNLEAIKKALDSNGISIPYPQRDVHLHQVEQSS</sequence>
<evidence type="ECO:0000259" key="9">
    <source>
        <dbReference type="Pfam" id="PF21082"/>
    </source>
</evidence>
<dbReference type="Pfam" id="PF05552">
    <property type="entry name" value="MS_channel_1st_1"/>
    <property type="match status" value="1"/>
</dbReference>
<protein>
    <recommendedName>
        <fullName evidence="7">Small-conductance mechanosensitive channel</fullName>
    </recommendedName>
</protein>
<dbReference type="Pfam" id="PF21082">
    <property type="entry name" value="MS_channel_3rd"/>
    <property type="match status" value="1"/>
</dbReference>
<evidence type="ECO:0000313" key="11">
    <source>
        <dbReference type="Proteomes" id="UP001501221"/>
    </source>
</evidence>
<comment type="caution">
    <text evidence="10">The sequence shown here is derived from an EMBL/GenBank/DDBJ whole genome shotgun (WGS) entry which is preliminary data.</text>
</comment>
<organism evidence="10 11">
    <name type="scientific">Kangiella japonica</name>
    <dbReference type="NCBI Taxonomy" id="647384"/>
    <lineage>
        <taxon>Bacteria</taxon>
        <taxon>Pseudomonadati</taxon>
        <taxon>Pseudomonadota</taxon>
        <taxon>Gammaproteobacteria</taxon>
        <taxon>Kangiellales</taxon>
        <taxon>Kangiellaceae</taxon>
        <taxon>Kangiella</taxon>
    </lineage>
</organism>
<dbReference type="InterPro" id="IPR011066">
    <property type="entry name" value="MscS_channel_C_sf"/>
</dbReference>
<dbReference type="InterPro" id="IPR006686">
    <property type="entry name" value="MscS_channel_CS"/>
</dbReference>
<dbReference type="InterPro" id="IPR008910">
    <property type="entry name" value="MSC_TM_helix"/>
</dbReference>
<comment type="similarity">
    <text evidence="2 7">Belongs to the MscS (TC 1.A.23) family.</text>
</comment>
<dbReference type="InterPro" id="IPR011014">
    <property type="entry name" value="MscS_channel_TM-2"/>
</dbReference>
<feature type="transmembrane region" description="Helical" evidence="7">
    <location>
        <begin position="41"/>
        <end position="64"/>
    </location>
</feature>
<dbReference type="SUPFAM" id="SSF50182">
    <property type="entry name" value="Sm-like ribonucleoproteins"/>
    <property type="match status" value="1"/>
</dbReference>
<evidence type="ECO:0000256" key="7">
    <source>
        <dbReference type="RuleBase" id="RU369025"/>
    </source>
</evidence>
<name>A0ABN0STM9_9GAMM</name>
<keyword evidence="7" id="KW-0407">Ion channel</keyword>
<accession>A0ABN0STM9</accession>
<dbReference type="InterPro" id="IPR045275">
    <property type="entry name" value="MscS_archaea/bacteria_type"/>
</dbReference>
<feature type="domain" description="Mechanosensitive ion channel MscS C-terminal" evidence="9">
    <location>
        <begin position="202"/>
        <end position="283"/>
    </location>
</feature>
<evidence type="ECO:0000256" key="1">
    <source>
        <dbReference type="ARBA" id="ARBA00004651"/>
    </source>
</evidence>
<dbReference type="InterPro" id="IPR006685">
    <property type="entry name" value="MscS_channel_2nd"/>
</dbReference>
<keyword evidence="6 7" id="KW-0472">Membrane</keyword>
<keyword evidence="4 7" id="KW-0812">Transmembrane</keyword>
<comment type="subcellular location">
    <subcellularLocation>
        <location evidence="7">Cell inner membrane</location>
        <topology evidence="7">Multi-pass membrane protein</topology>
    </subcellularLocation>
    <subcellularLocation>
        <location evidence="1">Cell membrane</location>
        <topology evidence="1">Multi-pass membrane protein</topology>
    </subcellularLocation>
</comment>
<evidence type="ECO:0000313" key="10">
    <source>
        <dbReference type="EMBL" id="GAA0198649.1"/>
    </source>
</evidence>
<dbReference type="InterPro" id="IPR023408">
    <property type="entry name" value="MscS_beta-dom_sf"/>
</dbReference>
<feature type="transmembrane region" description="Helical" evidence="7">
    <location>
        <begin position="111"/>
        <end position="142"/>
    </location>
</feature>
<keyword evidence="11" id="KW-1185">Reference proteome</keyword>
<keyword evidence="7" id="KW-0406">Ion transport</keyword>
<comment type="subunit">
    <text evidence="7">Homoheptamer.</text>
</comment>
<dbReference type="Proteomes" id="UP001501221">
    <property type="component" value="Unassembled WGS sequence"/>
</dbReference>
<evidence type="ECO:0000256" key="2">
    <source>
        <dbReference type="ARBA" id="ARBA00008017"/>
    </source>
</evidence>
<evidence type="ECO:0000256" key="4">
    <source>
        <dbReference type="ARBA" id="ARBA00022692"/>
    </source>
</evidence>
<dbReference type="Pfam" id="PF00924">
    <property type="entry name" value="MS_channel_2nd"/>
    <property type="match status" value="1"/>
</dbReference>
<dbReference type="PROSITE" id="PS01246">
    <property type="entry name" value="UPF0003"/>
    <property type="match status" value="1"/>
</dbReference>
<dbReference type="PANTHER" id="PTHR30221:SF1">
    <property type="entry name" value="SMALL-CONDUCTANCE MECHANOSENSITIVE CHANNEL"/>
    <property type="match status" value="1"/>
</dbReference>
<gene>
    <name evidence="10" type="primary">mscS</name>
    <name evidence="10" type="ORF">GCM10009123_02430</name>
</gene>
<feature type="transmembrane region" description="Helical" evidence="7">
    <location>
        <begin position="84"/>
        <end position="105"/>
    </location>
</feature>
<dbReference type="Gene3D" id="3.30.70.100">
    <property type="match status" value="1"/>
</dbReference>
<keyword evidence="3" id="KW-1003">Cell membrane</keyword>
<keyword evidence="7" id="KW-0997">Cell inner membrane</keyword>
<evidence type="ECO:0000256" key="5">
    <source>
        <dbReference type="ARBA" id="ARBA00022989"/>
    </source>
</evidence>
<comment type="caution">
    <text evidence="7">Lacks conserved residue(s) required for the propagation of feature annotation.</text>
</comment>
<dbReference type="SUPFAM" id="SSF82861">
    <property type="entry name" value="Mechanosensitive channel protein MscS (YggB), transmembrane region"/>
    <property type="match status" value="1"/>
</dbReference>
<comment type="function">
    <text evidence="7">Mechanosensitive channel that participates in the regulation of osmotic pressure changes within the cell, opening in response to stretch forces in the membrane lipid bilayer, without the need for other proteins. Contributes to normal resistance to hypoosmotic shock. Forms an ion channel of 1.0 nanosiemens conductance with a slight preference for anions.</text>
</comment>
<evidence type="ECO:0000259" key="8">
    <source>
        <dbReference type="Pfam" id="PF00924"/>
    </source>
</evidence>